<evidence type="ECO:0000256" key="3">
    <source>
        <dbReference type="ARBA" id="ARBA00023163"/>
    </source>
</evidence>
<dbReference type="InterPro" id="IPR000835">
    <property type="entry name" value="HTH_MarR-typ"/>
</dbReference>
<evidence type="ECO:0000256" key="2">
    <source>
        <dbReference type="ARBA" id="ARBA00023125"/>
    </source>
</evidence>
<dbReference type="InterPro" id="IPR039422">
    <property type="entry name" value="MarR/SlyA-like"/>
</dbReference>
<dbReference type="GO" id="GO:0003700">
    <property type="term" value="F:DNA-binding transcription factor activity"/>
    <property type="evidence" value="ECO:0007669"/>
    <property type="project" value="InterPro"/>
</dbReference>
<feature type="domain" description="HTH marR-type" evidence="4">
    <location>
        <begin position="10"/>
        <end position="143"/>
    </location>
</feature>
<name>A0A177YPN4_9NOCA</name>
<evidence type="ECO:0000259" key="4">
    <source>
        <dbReference type="PROSITE" id="PS50995"/>
    </source>
</evidence>
<organism evidence="5 6">
    <name type="scientific">Rhodococcoides kyotonense</name>
    <dbReference type="NCBI Taxonomy" id="398843"/>
    <lineage>
        <taxon>Bacteria</taxon>
        <taxon>Bacillati</taxon>
        <taxon>Actinomycetota</taxon>
        <taxon>Actinomycetes</taxon>
        <taxon>Mycobacteriales</taxon>
        <taxon>Nocardiaceae</taxon>
        <taxon>Rhodococcoides</taxon>
    </lineage>
</organism>
<dbReference type="SMART" id="SM00347">
    <property type="entry name" value="HTH_MARR"/>
    <property type="match status" value="1"/>
</dbReference>
<proteinExistence type="predicted"/>
<dbReference type="Proteomes" id="UP000077519">
    <property type="component" value="Unassembled WGS sequence"/>
</dbReference>
<keyword evidence="3" id="KW-0804">Transcription</keyword>
<protein>
    <recommendedName>
        <fullName evidence="4">HTH marR-type domain-containing protein</fullName>
    </recommendedName>
</protein>
<dbReference type="Pfam" id="PF01047">
    <property type="entry name" value="MarR"/>
    <property type="match status" value="1"/>
</dbReference>
<comment type="caution">
    <text evidence="5">The sequence shown here is derived from an EMBL/GenBank/DDBJ whole genome shotgun (WGS) entry which is preliminary data.</text>
</comment>
<dbReference type="GO" id="GO:0006950">
    <property type="term" value="P:response to stress"/>
    <property type="evidence" value="ECO:0007669"/>
    <property type="project" value="TreeGrafter"/>
</dbReference>
<dbReference type="InterPro" id="IPR036388">
    <property type="entry name" value="WH-like_DNA-bd_sf"/>
</dbReference>
<dbReference type="GO" id="GO:0003677">
    <property type="term" value="F:DNA binding"/>
    <property type="evidence" value="ECO:0007669"/>
    <property type="project" value="UniProtKB-KW"/>
</dbReference>
<keyword evidence="1" id="KW-0805">Transcription regulation</keyword>
<keyword evidence="2" id="KW-0238">DNA-binding</keyword>
<evidence type="ECO:0000256" key="1">
    <source>
        <dbReference type="ARBA" id="ARBA00023015"/>
    </source>
</evidence>
<sequence>MSLSERPDRAPGTDRLLASVDRLVGERMRTLLAPADLDLEEWRVLCLLSDGDGHTMAETAEFALLPPPTLTKVVNRLVANNLVHRRSGTVDRRQVLIRTTTRGQQKYDALASDVEALHRELFGADSDRALLEGMLETLHRNAAADRAPADH</sequence>
<evidence type="ECO:0000313" key="6">
    <source>
        <dbReference type="Proteomes" id="UP000077519"/>
    </source>
</evidence>
<accession>A0A177YPN4</accession>
<dbReference type="PANTHER" id="PTHR33164">
    <property type="entry name" value="TRANSCRIPTIONAL REGULATOR, MARR FAMILY"/>
    <property type="match status" value="1"/>
</dbReference>
<dbReference type="SUPFAM" id="SSF46785">
    <property type="entry name" value="Winged helix' DNA-binding domain"/>
    <property type="match status" value="1"/>
</dbReference>
<gene>
    <name evidence="5" type="ORF">A3K89_00555</name>
</gene>
<dbReference type="PANTHER" id="PTHR33164:SF64">
    <property type="entry name" value="TRANSCRIPTIONAL REGULATOR SLYA"/>
    <property type="match status" value="1"/>
</dbReference>
<keyword evidence="6" id="KW-1185">Reference proteome</keyword>
<reference evidence="5 6" key="1">
    <citation type="submission" date="2016-03" db="EMBL/GenBank/DDBJ databases">
        <title>Genome sequence of Rhodococcus kyotonensis KB10.</title>
        <authorList>
            <person name="Jeong H."/>
            <person name="Hong C.E."/>
            <person name="Jo S.H."/>
            <person name="Park J.M."/>
        </authorList>
    </citation>
    <scope>NUCLEOTIDE SEQUENCE [LARGE SCALE GENOMIC DNA]</scope>
    <source>
        <strain evidence="5 6">KB10</strain>
    </source>
</reference>
<dbReference type="PROSITE" id="PS50995">
    <property type="entry name" value="HTH_MARR_2"/>
    <property type="match status" value="1"/>
</dbReference>
<dbReference type="RefSeq" id="WP_068420531.1">
    <property type="nucleotide sequence ID" value="NZ_LVHI01000001.1"/>
</dbReference>
<dbReference type="Gene3D" id="1.10.10.10">
    <property type="entry name" value="Winged helix-like DNA-binding domain superfamily/Winged helix DNA-binding domain"/>
    <property type="match status" value="1"/>
</dbReference>
<evidence type="ECO:0000313" key="5">
    <source>
        <dbReference type="EMBL" id="OAK57341.1"/>
    </source>
</evidence>
<dbReference type="EMBL" id="LVHI01000001">
    <property type="protein sequence ID" value="OAK57341.1"/>
    <property type="molecule type" value="Genomic_DNA"/>
</dbReference>
<dbReference type="InterPro" id="IPR036390">
    <property type="entry name" value="WH_DNA-bd_sf"/>
</dbReference>
<dbReference type="AlphaFoldDB" id="A0A177YPN4"/>